<evidence type="ECO:0000313" key="1">
    <source>
        <dbReference type="EMBL" id="KAK8068254.1"/>
    </source>
</evidence>
<organism evidence="1 2">
    <name type="scientific">Apiospora saccharicola</name>
    <dbReference type="NCBI Taxonomy" id="335842"/>
    <lineage>
        <taxon>Eukaryota</taxon>
        <taxon>Fungi</taxon>
        <taxon>Dikarya</taxon>
        <taxon>Ascomycota</taxon>
        <taxon>Pezizomycotina</taxon>
        <taxon>Sordariomycetes</taxon>
        <taxon>Xylariomycetidae</taxon>
        <taxon>Amphisphaeriales</taxon>
        <taxon>Apiosporaceae</taxon>
        <taxon>Apiospora</taxon>
    </lineage>
</organism>
<gene>
    <name evidence="1" type="ORF">PG996_007366</name>
</gene>
<dbReference type="EMBL" id="JAQQWM010000004">
    <property type="protein sequence ID" value="KAK8068254.1"/>
    <property type="molecule type" value="Genomic_DNA"/>
</dbReference>
<proteinExistence type="predicted"/>
<name>A0ABR1VE21_9PEZI</name>
<reference evidence="1 2" key="1">
    <citation type="submission" date="2023-01" db="EMBL/GenBank/DDBJ databases">
        <title>Analysis of 21 Apiospora genomes using comparative genomics revels a genus with tremendous synthesis potential of carbohydrate active enzymes and secondary metabolites.</title>
        <authorList>
            <person name="Sorensen T."/>
        </authorList>
    </citation>
    <scope>NUCLEOTIDE SEQUENCE [LARGE SCALE GENOMIC DNA]</scope>
    <source>
        <strain evidence="1 2">CBS 83171</strain>
    </source>
</reference>
<comment type="caution">
    <text evidence="1">The sequence shown here is derived from an EMBL/GenBank/DDBJ whole genome shotgun (WGS) entry which is preliminary data.</text>
</comment>
<evidence type="ECO:0008006" key="3">
    <source>
        <dbReference type="Google" id="ProtNLM"/>
    </source>
</evidence>
<evidence type="ECO:0000313" key="2">
    <source>
        <dbReference type="Proteomes" id="UP001446871"/>
    </source>
</evidence>
<sequence>MISESAIHVFGYPSDQVGGTGAVALEDTSTADFDFLSLDRLTRGTFTATTTRLSDQDAENTFCRCTLLLGGRRWPSLDRFRLILNAVAYDSLAIEWTEDGTAPTPTSEERGSAINLPGSIRRGCR</sequence>
<accession>A0ABR1VE21</accession>
<dbReference type="Proteomes" id="UP001446871">
    <property type="component" value="Unassembled WGS sequence"/>
</dbReference>
<keyword evidence="2" id="KW-1185">Reference proteome</keyword>
<protein>
    <recommendedName>
        <fullName evidence="3">PAS domain-containing protein</fullName>
    </recommendedName>
</protein>